<dbReference type="AlphaFoldDB" id="A0A1J5RPN4"/>
<protein>
    <submittedName>
        <fullName evidence="1">Uncharacterized protein</fullName>
    </submittedName>
</protein>
<comment type="caution">
    <text evidence="1">The sequence shown here is derived from an EMBL/GenBank/DDBJ whole genome shotgun (WGS) entry which is preliminary data.</text>
</comment>
<accession>A0A1J5RPN4</accession>
<evidence type="ECO:0000313" key="1">
    <source>
        <dbReference type="EMBL" id="OIQ91459.1"/>
    </source>
</evidence>
<name>A0A1J5RPN4_9ZZZZ</name>
<proteinExistence type="predicted"/>
<organism evidence="1">
    <name type="scientific">mine drainage metagenome</name>
    <dbReference type="NCBI Taxonomy" id="410659"/>
    <lineage>
        <taxon>unclassified sequences</taxon>
        <taxon>metagenomes</taxon>
        <taxon>ecological metagenomes</taxon>
    </lineage>
</organism>
<gene>
    <name evidence="1" type="ORF">GALL_266650</name>
</gene>
<sequence>MGKDKAGPPEDGSTDAEATVLSRFFGICPDGKALRLGRSSAWGVTGIGQAQFSQGG</sequence>
<dbReference type="EMBL" id="MLJW01000259">
    <property type="protein sequence ID" value="OIQ91459.1"/>
    <property type="molecule type" value="Genomic_DNA"/>
</dbReference>
<reference evidence="1" key="1">
    <citation type="submission" date="2016-10" db="EMBL/GenBank/DDBJ databases">
        <title>Sequence of Gallionella enrichment culture.</title>
        <authorList>
            <person name="Poehlein A."/>
            <person name="Muehling M."/>
            <person name="Daniel R."/>
        </authorList>
    </citation>
    <scope>NUCLEOTIDE SEQUENCE</scope>
</reference>